<keyword evidence="2" id="KW-0238">DNA-binding</keyword>
<dbReference type="SUPFAM" id="SSF46785">
    <property type="entry name" value="Winged helix' DNA-binding domain"/>
    <property type="match status" value="1"/>
</dbReference>
<sequence length="157" mass="17770">MRPAALDWSVENCTIARAMEILGERWTLVVLREVFSGVRRFDDMRVRTGIPRQVLTNRLAMLVEQGVLRREPYREPGSRLRHEYRLTGKGLDLWPVLVAVLGWGDRYLADPEGSPLAVTHRDCGAEVRVALHCAEGHEVTDPRDVLPRPGPGARRRG</sequence>
<proteinExistence type="predicted"/>
<evidence type="ECO:0000256" key="1">
    <source>
        <dbReference type="ARBA" id="ARBA00023015"/>
    </source>
</evidence>
<evidence type="ECO:0000313" key="5">
    <source>
        <dbReference type="EMBL" id="WNM39873.1"/>
    </source>
</evidence>
<evidence type="ECO:0000256" key="2">
    <source>
        <dbReference type="ARBA" id="ARBA00023125"/>
    </source>
</evidence>
<gene>
    <name evidence="5" type="ORF">RMN56_00525</name>
</gene>
<name>A0ABY9ZXA5_9ACTN</name>
<dbReference type="PROSITE" id="PS51118">
    <property type="entry name" value="HTH_HXLR"/>
    <property type="match status" value="1"/>
</dbReference>
<keyword evidence="1" id="KW-0805">Transcription regulation</keyword>
<dbReference type="Gene3D" id="1.10.10.10">
    <property type="entry name" value="Winged helix-like DNA-binding domain superfamily/Winged helix DNA-binding domain"/>
    <property type="match status" value="1"/>
</dbReference>
<organism evidence="5 6">
    <name type="scientific">Micromonospora halotolerans</name>
    <dbReference type="NCBI Taxonomy" id="709879"/>
    <lineage>
        <taxon>Bacteria</taxon>
        <taxon>Bacillati</taxon>
        <taxon>Actinomycetota</taxon>
        <taxon>Actinomycetes</taxon>
        <taxon>Micromonosporales</taxon>
        <taxon>Micromonosporaceae</taxon>
        <taxon>Micromonospora</taxon>
    </lineage>
</organism>
<dbReference type="PANTHER" id="PTHR33204">
    <property type="entry name" value="TRANSCRIPTIONAL REGULATOR, MARR FAMILY"/>
    <property type="match status" value="1"/>
</dbReference>
<keyword evidence="3" id="KW-0804">Transcription</keyword>
<evidence type="ECO:0000313" key="6">
    <source>
        <dbReference type="Proteomes" id="UP001303001"/>
    </source>
</evidence>
<accession>A0ABY9ZXA5</accession>
<dbReference type="InterPro" id="IPR036388">
    <property type="entry name" value="WH-like_DNA-bd_sf"/>
</dbReference>
<feature type="domain" description="HTH hxlR-type" evidence="4">
    <location>
        <begin position="13"/>
        <end position="112"/>
    </location>
</feature>
<evidence type="ECO:0000259" key="4">
    <source>
        <dbReference type="PROSITE" id="PS51118"/>
    </source>
</evidence>
<reference evidence="5 6" key="1">
    <citation type="submission" date="2023-09" db="EMBL/GenBank/DDBJ databases">
        <title>Micromonospora halotolerans DSM 45598 genome sequence.</title>
        <authorList>
            <person name="Mo P."/>
        </authorList>
    </citation>
    <scope>NUCLEOTIDE SEQUENCE [LARGE SCALE GENOMIC DNA]</scope>
    <source>
        <strain evidence="5 6">DSM 45598</strain>
    </source>
</reference>
<dbReference type="Proteomes" id="UP001303001">
    <property type="component" value="Chromosome"/>
</dbReference>
<protein>
    <submittedName>
        <fullName evidence="5">Helix-turn-helix domain-containing protein</fullName>
    </submittedName>
</protein>
<evidence type="ECO:0000256" key="3">
    <source>
        <dbReference type="ARBA" id="ARBA00023163"/>
    </source>
</evidence>
<dbReference type="Pfam" id="PF01638">
    <property type="entry name" value="HxlR"/>
    <property type="match status" value="1"/>
</dbReference>
<keyword evidence="6" id="KW-1185">Reference proteome</keyword>
<dbReference type="InterPro" id="IPR036390">
    <property type="entry name" value="WH_DNA-bd_sf"/>
</dbReference>
<dbReference type="PANTHER" id="PTHR33204:SF18">
    <property type="entry name" value="TRANSCRIPTIONAL REGULATORY PROTEIN"/>
    <property type="match status" value="1"/>
</dbReference>
<dbReference type="EMBL" id="CP134876">
    <property type="protein sequence ID" value="WNM39873.1"/>
    <property type="molecule type" value="Genomic_DNA"/>
</dbReference>
<dbReference type="InterPro" id="IPR002577">
    <property type="entry name" value="HTH_HxlR"/>
</dbReference>
<dbReference type="RefSeq" id="WP_313721807.1">
    <property type="nucleotide sequence ID" value="NZ_CP134876.1"/>
</dbReference>